<protein>
    <submittedName>
        <fullName evidence="1">Uncharacterized protein</fullName>
    </submittedName>
</protein>
<keyword evidence="2" id="KW-1185">Reference proteome</keyword>
<feature type="non-terminal residue" evidence="1">
    <location>
        <position position="1"/>
    </location>
</feature>
<name>A0A151JPX7_9HYME</name>
<gene>
    <name evidence="1" type="ORF">ALC57_01422</name>
</gene>
<proteinExistence type="predicted"/>
<dbReference type="EMBL" id="KQ978700">
    <property type="protein sequence ID" value="KYN29149.1"/>
    <property type="molecule type" value="Genomic_DNA"/>
</dbReference>
<evidence type="ECO:0000313" key="1">
    <source>
        <dbReference type="EMBL" id="KYN29149.1"/>
    </source>
</evidence>
<organism evidence="1 2">
    <name type="scientific">Trachymyrmex cornetzi</name>
    <dbReference type="NCBI Taxonomy" id="471704"/>
    <lineage>
        <taxon>Eukaryota</taxon>
        <taxon>Metazoa</taxon>
        <taxon>Ecdysozoa</taxon>
        <taxon>Arthropoda</taxon>
        <taxon>Hexapoda</taxon>
        <taxon>Insecta</taxon>
        <taxon>Pterygota</taxon>
        <taxon>Neoptera</taxon>
        <taxon>Endopterygota</taxon>
        <taxon>Hymenoptera</taxon>
        <taxon>Apocrita</taxon>
        <taxon>Aculeata</taxon>
        <taxon>Formicoidea</taxon>
        <taxon>Formicidae</taxon>
        <taxon>Myrmicinae</taxon>
        <taxon>Trachymyrmex</taxon>
    </lineage>
</organism>
<sequence>CTFGFDWAAAPRRRNASDFISLLVPLRHGSGSSFSRTDLSGCSVNDLELDRFVFSSSSSVSSINLASVTPVAKLCLT</sequence>
<evidence type="ECO:0000313" key="2">
    <source>
        <dbReference type="Proteomes" id="UP000078492"/>
    </source>
</evidence>
<dbReference type="Proteomes" id="UP000078492">
    <property type="component" value="Unassembled WGS sequence"/>
</dbReference>
<reference evidence="1 2" key="1">
    <citation type="submission" date="2015-09" db="EMBL/GenBank/DDBJ databases">
        <title>Trachymyrmex cornetzi WGS genome.</title>
        <authorList>
            <person name="Nygaard S."/>
            <person name="Hu H."/>
            <person name="Boomsma J."/>
            <person name="Zhang G."/>
        </authorList>
    </citation>
    <scope>NUCLEOTIDE SEQUENCE [LARGE SCALE GENOMIC DNA]</scope>
    <source>
        <strain evidence="1">Tcor2-1</strain>
        <tissue evidence="1">Whole body</tissue>
    </source>
</reference>
<accession>A0A151JPX7</accession>
<dbReference type="AlphaFoldDB" id="A0A151JPX7"/>